<dbReference type="OrthoDB" id="419598at2759"/>
<keyword evidence="2" id="KW-0560">Oxidoreductase</keyword>
<feature type="domain" description="NmrA-like" evidence="3">
    <location>
        <begin position="6"/>
        <end position="148"/>
    </location>
</feature>
<sequence>MSNHLNTIAIVGASGTVGTYATRSLLAAGKTITAITRTGNTTSSFPPGVRVAPVSYDDPTSLVAALKGHDALIITMSVTAPHDTETKLVDAAIEAGVKWILPNEWGYQYGEQAGKDVFFGPAKKATREYIESKGGQWVGIACGFWYEFSLAGGVERYGFDLGKREVTLFDEGERSIGTSTWEMCGVVVARLLSLPVEKEGGGGPALVDWRNGHCHFASFTVSQRDMWESLMRVTGTEEGDWKVSKVPVGEFYQQGLKQMQGGDRIGFAKCLYGRMFFEDNAGRQDLLYGLDNEKLDLPKEDLDAATKRAIGLHEEGYFQKKY</sequence>
<dbReference type="InterPro" id="IPR036291">
    <property type="entry name" value="NAD(P)-bd_dom_sf"/>
</dbReference>
<evidence type="ECO:0000256" key="1">
    <source>
        <dbReference type="ARBA" id="ARBA00022857"/>
    </source>
</evidence>
<dbReference type="InterPro" id="IPR051609">
    <property type="entry name" value="NmrA/Isoflavone_reductase-like"/>
</dbReference>
<dbReference type="AlphaFoldDB" id="A0A6A6G9H2"/>
<proteinExistence type="predicted"/>
<evidence type="ECO:0000313" key="4">
    <source>
        <dbReference type="EMBL" id="KAF2222020.1"/>
    </source>
</evidence>
<gene>
    <name evidence="4" type="ORF">BDZ85DRAFT_283143</name>
</gene>
<organism evidence="4 5">
    <name type="scientific">Elsinoe ampelina</name>
    <dbReference type="NCBI Taxonomy" id="302913"/>
    <lineage>
        <taxon>Eukaryota</taxon>
        <taxon>Fungi</taxon>
        <taxon>Dikarya</taxon>
        <taxon>Ascomycota</taxon>
        <taxon>Pezizomycotina</taxon>
        <taxon>Dothideomycetes</taxon>
        <taxon>Dothideomycetidae</taxon>
        <taxon>Myriangiales</taxon>
        <taxon>Elsinoaceae</taxon>
        <taxon>Elsinoe</taxon>
    </lineage>
</organism>
<dbReference type="SUPFAM" id="SSF51735">
    <property type="entry name" value="NAD(P)-binding Rossmann-fold domains"/>
    <property type="match status" value="1"/>
</dbReference>
<keyword evidence="5" id="KW-1185">Reference proteome</keyword>
<dbReference type="CDD" id="cd05259">
    <property type="entry name" value="PCBER_SDR_a"/>
    <property type="match status" value="1"/>
</dbReference>
<dbReference type="Proteomes" id="UP000799538">
    <property type="component" value="Unassembled WGS sequence"/>
</dbReference>
<dbReference type="PANTHER" id="PTHR47706">
    <property type="entry name" value="NMRA-LIKE FAMILY PROTEIN"/>
    <property type="match status" value="1"/>
</dbReference>
<evidence type="ECO:0000256" key="2">
    <source>
        <dbReference type="ARBA" id="ARBA00023002"/>
    </source>
</evidence>
<evidence type="ECO:0000313" key="5">
    <source>
        <dbReference type="Proteomes" id="UP000799538"/>
    </source>
</evidence>
<dbReference type="GO" id="GO:0016491">
    <property type="term" value="F:oxidoreductase activity"/>
    <property type="evidence" value="ECO:0007669"/>
    <property type="project" value="UniProtKB-KW"/>
</dbReference>
<dbReference type="InterPro" id="IPR045312">
    <property type="entry name" value="PCBER-like"/>
</dbReference>
<name>A0A6A6G9H2_9PEZI</name>
<dbReference type="Gene3D" id="3.40.50.720">
    <property type="entry name" value="NAD(P)-binding Rossmann-like Domain"/>
    <property type="match status" value="1"/>
</dbReference>
<accession>A0A6A6G9H2</accession>
<evidence type="ECO:0000259" key="3">
    <source>
        <dbReference type="Pfam" id="PF05368"/>
    </source>
</evidence>
<protein>
    <submittedName>
        <fullName evidence="4">CipA protein</fullName>
    </submittedName>
</protein>
<dbReference type="Pfam" id="PF05368">
    <property type="entry name" value="NmrA"/>
    <property type="match status" value="1"/>
</dbReference>
<dbReference type="InterPro" id="IPR008030">
    <property type="entry name" value="NmrA-like"/>
</dbReference>
<reference evidence="5" key="1">
    <citation type="journal article" date="2020" name="Stud. Mycol.">
        <title>101 Dothideomycetes genomes: A test case for predicting lifestyles and emergence of pathogens.</title>
        <authorList>
            <person name="Haridas S."/>
            <person name="Albert R."/>
            <person name="Binder M."/>
            <person name="Bloem J."/>
            <person name="LaButti K."/>
            <person name="Salamov A."/>
            <person name="Andreopoulos B."/>
            <person name="Baker S."/>
            <person name="Barry K."/>
            <person name="Bills G."/>
            <person name="Bluhm B."/>
            <person name="Cannon C."/>
            <person name="Castanera R."/>
            <person name="Culley D."/>
            <person name="Daum C."/>
            <person name="Ezra D."/>
            <person name="Gonzalez J."/>
            <person name="Henrissat B."/>
            <person name="Kuo A."/>
            <person name="Liang C."/>
            <person name="Lipzen A."/>
            <person name="Lutzoni F."/>
            <person name="Magnuson J."/>
            <person name="Mondo S."/>
            <person name="Nolan M."/>
            <person name="Ohm R."/>
            <person name="Pangilinan J."/>
            <person name="Park H.-J."/>
            <person name="Ramirez L."/>
            <person name="Alfaro M."/>
            <person name="Sun H."/>
            <person name="Tritt A."/>
            <person name="Yoshinaga Y."/>
            <person name="Zwiers L.-H."/>
            <person name="Turgeon B."/>
            <person name="Goodwin S."/>
            <person name="Spatafora J."/>
            <person name="Crous P."/>
            <person name="Grigoriev I."/>
        </authorList>
    </citation>
    <scope>NUCLEOTIDE SEQUENCE [LARGE SCALE GENOMIC DNA]</scope>
    <source>
        <strain evidence="5">CECT 20119</strain>
    </source>
</reference>
<dbReference type="EMBL" id="ML992509">
    <property type="protein sequence ID" value="KAF2222020.1"/>
    <property type="molecule type" value="Genomic_DNA"/>
</dbReference>
<dbReference type="PANTHER" id="PTHR47706:SF7">
    <property type="entry name" value="CIPA-LIKE, PUTATIVE (AFU_ORTHOLOGUE AFUA_1G01630)-RELATED"/>
    <property type="match status" value="1"/>
</dbReference>
<keyword evidence="1" id="KW-0521">NADP</keyword>